<dbReference type="SUPFAM" id="SSF51621">
    <property type="entry name" value="Phosphoenolpyruvate/pyruvate domain"/>
    <property type="match status" value="1"/>
</dbReference>
<dbReference type="GO" id="GO:0003824">
    <property type="term" value="F:catalytic activity"/>
    <property type="evidence" value="ECO:0007669"/>
    <property type="project" value="InterPro"/>
</dbReference>
<dbReference type="Proteomes" id="UP000051236">
    <property type="component" value="Unassembled WGS sequence"/>
</dbReference>
<dbReference type="EMBL" id="AZGA01000019">
    <property type="protein sequence ID" value="KRM34958.1"/>
    <property type="molecule type" value="Genomic_DNA"/>
</dbReference>
<keyword evidence="2" id="KW-1185">Reference proteome</keyword>
<dbReference type="Pfam" id="PF13714">
    <property type="entry name" value="PEP_mutase"/>
    <property type="match status" value="1"/>
</dbReference>
<dbReference type="STRING" id="1423734.FC83_GL001893"/>
<dbReference type="InterPro" id="IPR015813">
    <property type="entry name" value="Pyrv/PenolPyrv_kinase-like_dom"/>
</dbReference>
<dbReference type="PATRIC" id="fig|1423734.3.peg.1916"/>
<organism evidence="1 2">
    <name type="scientific">Agrilactobacillus composti DSM 18527 = JCM 14202</name>
    <dbReference type="NCBI Taxonomy" id="1423734"/>
    <lineage>
        <taxon>Bacteria</taxon>
        <taxon>Bacillati</taxon>
        <taxon>Bacillota</taxon>
        <taxon>Bacilli</taxon>
        <taxon>Lactobacillales</taxon>
        <taxon>Lactobacillaceae</taxon>
        <taxon>Agrilactobacillus</taxon>
    </lineage>
</organism>
<evidence type="ECO:0000313" key="2">
    <source>
        <dbReference type="Proteomes" id="UP000051236"/>
    </source>
</evidence>
<protein>
    <submittedName>
        <fullName evidence="1">Uncharacterized protein</fullName>
    </submittedName>
</protein>
<name>A0A0R1XXT2_9LACO</name>
<evidence type="ECO:0000313" key="1">
    <source>
        <dbReference type="EMBL" id="KRM34958.1"/>
    </source>
</evidence>
<gene>
    <name evidence="1" type="ORF">FC83_GL001893</name>
</gene>
<dbReference type="eggNOG" id="COG2513">
    <property type="taxonomic scope" value="Bacteria"/>
</dbReference>
<reference evidence="1 2" key="1">
    <citation type="journal article" date="2015" name="Genome Announc.">
        <title>Expanding the biotechnology potential of lactobacilli through comparative genomics of 213 strains and associated genera.</title>
        <authorList>
            <person name="Sun Z."/>
            <person name="Harris H.M."/>
            <person name="McCann A."/>
            <person name="Guo C."/>
            <person name="Argimon S."/>
            <person name="Zhang W."/>
            <person name="Yang X."/>
            <person name="Jeffery I.B."/>
            <person name="Cooney J.C."/>
            <person name="Kagawa T.F."/>
            <person name="Liu W."/>
            <person name="Song Y."/>
            <person name="Salvetti E."/>
            <person name="Wrobel A."/>
            <person name="Rasinkangas P."/>
            <person name="Parkhill J."/>
            <person name="Rea M.C."/>
            <person name="O'Sullivan O."/>
            <person name="Ritari J."/>
            <person name="Douillard F.P."/>
            <person name="Paul Ross R."/>
            <person name="Yang R."/>
            <person name="Briner A.E."/>
            <person name="Felis G.E."/>
            <person name="de Vos W.M."/>
            <person name="Barrangou R."/>
            <person name="Klaenhammer T.R."/>
            <person name="Caufield P.W."/>
            <person name="Cui Y."/>
            <person name="Zhang H."/>
            <person name="O'Toole P.W."/>
        </authorList>
    </citation>
    <scope>NUCLEOTIDE SEQUENCE [LARGE SCALE GENOMIC DNA]</scope>
    <source>
        <strain evidence="1 2">DSM 18527</strain>
    </source>
</reference>
<dbReference type="AlphaFoldDB" id="A0A0R1XXT2"/>
<dbReference type="InterPro" id="IPR040442">
    <property type="entry name" value="Pyrv_kinase-like_dom_sf"/>
</dbReference>
<comment type="caution">
    <text evidence="1">The sequence shown here is derived from an EMBL/GenBank/DDBJ whole genome shotgun (WGS) entry which is preliminary data.</text>
</comment>
<dbReference type="Gene3D" id="3.20.20.60">
    <property type="entry name" value="Phosphoenolpyruvate-binding domains"/>
    <property type="match status" value="1"/>
</dbReference>
<proteinExistence type="predicted"/>
<sequence length="231" mass="25407">MSHIIPAASNALMIKYLESQGFTEVYLDSVLVSTQLLGTADTTLLDTTEYLNYVQRLANATTMNIIADAPIDCAQSTSWTLPQTIAKLEAIGTRRIIIDDQRSLNDPQEFQKQLQTAQTVITNDDTQIIAELDGFIDYGIIGLQERISIAEAAGVVDIIIGQISNLDISAIQNLSVDHNINLVIDNPEINYSAAGQLEPEFILDTYHVSEALTRSAKTISQNMIIKMFMGN</sequence>
<accession>A0A0R1XXT2</accession>